<sequence>MLSEVYYILRSKADGRYVTAHPEPDSPSAYLLLFSENFDALSYLNKHATDVKDRFAVESVTGYQIKPILQRWGFTGIAMVKEPLLPQIEFIQIKQN</sequence>
<gene>
    <name evidence="1" type="ORF">A19Y_2377</name>
</gene>
<dbReference type="GeneID" id="77289142"/>
<dbReference type="eggNOG" id="ENOG5032SJ2">
    <property type="taxonomic scope" value="Bacteria"/>
</dbReference>
<evidence type="ECO:0000313" key="1">
    <source>
        <dbReference type="EMBL" id="KEI67300.1"/>
    </source>
</evidence>
<organism evidence="1 2">
    <name type="scientific">Planktothrix agardhii (strain NIVA-CYA 126/8)</name>
    <dbReference type="NCBI Taxonomy" id="388467"/>
    <lineage>
        <taxon>Bacteria</taxon>
        <taxon>Bacillati</taxon>
        <taxon>Cyanobacteriota</taxon>
        <taxon>Cyanophyceae</taxon>
        <taxon>Oscillatoriophycideae</taxon>
        <taxon>Oscillatoriales</taxon>
        <taxon>Microcoleaceae</taxon>
        <taxon>Planktothrix</taxon>
    </lineage>
</organism>
<keyword evidence="2" id="KW-1185">Reference proteome</keyword>
<name>A0A073CTH5_PLAA1</name>
<proteinExistence type="predicted"/>
<dbReference type="PATRIC" id="fig|388467.6.peg.2326"/>
<reference evidence="1 2" key="1">
    <citation type="journal article" date="2014" name="Appl. Environ. Microbiol.">
        <title>Elucidation of insertion elements encoded on plasmids and in vitro construction of shuttle vectors from the toxic cyanobacterium Planktothrix.</title>
        <authorList>
            <person name="Christiansen G."/>
            <person name="Goesmann A."/>
            <person name="Kurmayer R."/>
        </authorList>
    </citation>
    <scope>NUCLEOTIDE SEQUENCE [LARGE SCALE GENOMIC DNA]</scope>
    <source>
        <strain evidence="1 2">NIVA-CYA 126/8</strain>
    </source>
</reference>
<dbReference type="EMBL" id="CM002803">
    <property type="protein sequence ID" value="KEI67300.1"/>
    <property type="molecule type" value="Genomic_DNA"/>
</dbReference>
<dbReference type="HOGENOM" id="CLU_2355062_0_0_3"/>
<protein>
    <submittedName>
        <fullName evidence="1">Uncharacterized protein</fullName>
    </submittedName>
</protein>
<dbReference type="RefSeq" id="WP_042154363.1">
    <property type="nucleotide sequence ID" value="NZ_CM002803.1"/>
</dbReference>
<accession>A0A073CTH5</accession>
<dbReference type="STRING" id="388467.A19Y_2377"/>
<dbReference type="AlphaFoldDB" id="A0A073CTH5"/>
<dbReference type="Proteomes" id="UP000027395">
    <property type="component" value="Chromosome"/>
</dbReference>
<evidence type="ECO:0000313" key="2">
    <source>
        <dbReference type="Proteomes" id="UP000027395"/>
    </source>
</evidence>